<dbReference type="GO" id="GO:0003684">
    <property type="term" value="F:damaged DNA binding"/>
    <property type="evidence" value="ECO:0007669"/>
    <property type="project" value="InterPro"/>
</dbReference>
<organism evidence="8 9">
    <name type="scientific">Daphnia sinensis</name>
    <dbReference type="NCBI Taxonomy" id="1820382"/>
    <lineage>
        <taxon>Eukaryota</taxon>
        <taxon>Metazoa</taxon>
        <taxon>Ecdysozoa</taxon>
        <taxon>Arthropoda</taxon>
        <taxon>Crustacea</taxon>
        <taxon>Branchiopoda</taxon>
        <taxon>Diplostraca</taxon>
        <taxon>Cladocera</taxon>
        <taxon>Anomopoda</taxon>
        <taxon>Daphniidae</taxon>
        <taxon>Daphnia</taxon>
        <taxon>Daphnia similis group</taxon>
    </lineage>
</organism>
<dbReference type="Gene3D" id="2.60.120.260">
    <property type="entry name" value="Galactose-binding domain-like"/>
    <property type="match status" value="1"/>
</dbReference>
<feature type="compositionally biased region" description="Low complexity" evidence="6">
    <location>
        <begin position="461"/>
        <end position="481"/>
    </location>
</feature>
<dbReference type="PANTHER" id="PTHR11370:SF5">
    <property type="entry name" value="DNA REPAIR PROTEIN XRCC1"/>
    <property type="match status" value="1"/>
</dbReference>
<feature type="domain" description="BRCT" evidence="7">
    <location>
        <begin position="344"/>
        <end position="431"/>
    </location>
</feature>
<feature type="compositionally biased region" description="Basic and acidic residues" evidence="6">
    <location>
        <begin position="313"/>
        <end position="324"/>
    </location>
</feature>
<dbReference type="AlphaFoldDB" id="A0AAD5KSN4"/>
<keyword evidence="9" id="KW-1185">Reference proteome</keyword>
<keyword evidence="5" id="KW-0539">Nucleus</keyword>
<dbReference type="SMART" id="SM00292">
    <property type="entry name" value="BRCT"/>
    <property type="match status" value="2"/>
</dbReference>
<accession>A0AAD5KSN4</accession>
<gene>
    <name evidence="8" type="ORF">GHT06_013752</name>
</gene>
<dbReference type="SUPFAM" id="SSF49785">
    <property type="entry name" value="Galactose-binding domain-like"/>
    <property type="match status" value="1"/>
</dbReference>
<keyword evidence="3" id="KW-0227">DNA damage</keyword>
<dbReference type="GO" id="GO:0006284">
    <property type="term" value="P:base-excision repair"/>
    <property type="evidence" value="ECO:0007669"/>
    <property type="project" value="TreeGrafter"/>
</dbReference>
<feature type="region of interest" description="Disordered" evidence="6">
    <location>
        <begin position="272"/>
        <end position="339"/>
    </location>
</feature>
<feature type="compositionally biased region" description="Low complexity" evidence="6">
    <location>
        <begin position="191"/>
        <end position="210"/>
    </location>
</feature>
<comment type="caution">
    <text evidence="8">The sequence shown here is derived from an EMBL/GenBank/DDBJ whole genome shotgun (WGS) entry which is preliminary data.</text>
</comment>
<comment type="subcellular location">
    <subcellularLocation>
        <location evidence="1">Nucleus</location>
    </subcellularLocation>
</comment>
<dbReference type="GO" id="GO:0005634">
    <property type="term" value="C:nucleus"/>
    <property type="evidence" value="ECO:0007669"/>
    <property type="project" value="UniProtKB-SubCell"/>
</dbReference>
<dbReference type="Proteomes" id="UP000820818">
    <property type="component" value="Linkage Group LG4"/>
</dbReference>
<dbReference type="FunFam" id="2.60.120.260:FF:000025">
    <property type="entry name" value="DNA repair protein XRCC1 isoform X1"/>
    <property type="match status" value="1"/>
</dbReference>
<evidence type="ECO:0000256" key="1">
    <source>
        <dbReference type="ARBA" id="ARBA00004123"/>
    </source>
</evidence>
<dbReference type="PANTHER" id="PTHR11370">
    <property type="entry name" value="DNA-REPAIR PROTEIN XRCC1"/>
    <property type="match status" value="1"/>
</dbReference>
<keyword evidence="4" id="KW-0234">DNA repair</keyword>
<evidence type="ECO:0000313" key="9">
    <source>
        <dbReference type="Proteomes" id="UP000820818"/>
    </source>
</evidence>
<feature type="compositionally biased region" description="Acidic residues" evidence="6">
    <location>
        <begin position="487"/>
        <end position="498"/>
    </location>
</feature>
<dbReference type="GO" id="GO:0000012">
    <property type="term" value="P:single strand break repair"/>
    <property type="evidence" value="ECO:0007669"/>
    <property type="project" value="InterPro"/>
</dbReference>
<reference evidence="8 9" key="1">
    <citation type="submission" date="2022-05" db="EMBL/GenBank/DDBJ databases">
        <title>A multi-omics perspective on studying reproductive biology in Daphnia sinensis.</title>
        <authorList>
            <person name="Jia J."/>
        </authorList>
    </citation>
    <scope>NUCLEOTIDE SEQUENCE [LARGE SCALE GENOMIC DNA]</scope>
    <source>
        <strain evidence="8 9">WSL</strain>
    </source>
</reference>
<feature type="region of interest" description="Disordered" evidence="6">
    <location>
        <begin position="189"/>
        <end position="210"/>
    </location>
</feature>
<dbReference type="InterPro" id="IPR002706">
    <property type="entry name" value="Xrcc1_N"/>
</dbReference>
<evidence type="ECO:0000256" key="3">
    <source>
        <dbReference type="ARBA" id="ARBA00022763"/>
    </source>
</evidence>
<proteinExistence type="predicted"/>
<evidence type="ECO:0000256" key="6">
    <source>
        <dbReference type="SAM" id="MobiDB-lite"/>
    </source>
</evidence>
<dbReference type="Pfam" id="PF16589">
    <property type="entry name" value="BRCT_2"/>
    <property type="match status" value="1"/>
</dbReference>
<feature type="region of interest" description="Disordered" evidence="6">
    <location>
        <begin position="437"/>
        <end position="498"/>
    </location>
</feature>
<dbReference type="InterPro" id="IPR008979">
    <property type="entry name" value="Galactose-bd-like_sf"/>
</dbReference>
<dbReference type="EMBL" id="WJBH02000004">
    <property type="protein sequence ID" value="KAI9559746.1"/>
    <property type="molecule type" value="Genomic_DNA"/>
</dbReference>
<dbReference type="InterPro" id="IPR036420">
    <property type="entry name" value="BRCT_dom_sf"/>
</dbReference>
<evidence type="ECO:0000259" key="7">
    <source>
        <dbReference type="PROSITE" id="PS50172"/>
    </source>
</evidence>
<dbReference type="FunFam" id="3.40.50.10190:FF:000008">
    <property type="entry name" value="X-ray repair cross complementing 1"/>
    <property type="match status" value="1"/>
</dbReference>
<name>A0AAD5KSN4_9CRUS</name>
<protein>
    <submittedName>
        <fullName evidence="8">D repair protein XRCC1</fullName>
    </submittedName>
</protein>
<feature type="domain" description="BRCT" evidence="7">
    <location>
        <begin position="524"/>
        <end position="615"/>
    </location>
</feature>
<dbReference type="Gene3D" id="3.40.50.10190">
    <property type="entry name" value="BRCT domain"/>
    <property type="match status" value="2"/>
</dbReference>
<dbReference type="SUPFAM" id="SSF52113">
    <property type="entry name" value="BRCT domain"/>
    <property type="match status" value="2"/>
</dbReference>
<keyword evidence="2" id="KW-0677">Repeat</keyword>
<evidence type="ECO:0000256" key="4">
    <source>
        <dbReference type="ARBA" id="ARBA00023204"/>
    </source>
</evidence>
<dbReference type="Pfam" id="PF01834">
    <property type="entry name" value="XRCC1_N"/>
    <property type="match status" value="1"/>
</dbReference>
<dbReference type="InterPro" id="IPR001357">
    <property type="entry name" value="BRCT_dom"/>
</dbReference>
<evidence type="ECO:0000313" key="8">
    <source>
        <dbReference type="EMBL" id="KAI9559746.1"/>
    </source>
</evidence>
<evidence type="ECO:0000256" key="5">
    <source>
        <dbReference type="ARBA" id="ARBA00023242"/>
    </source>
</evidence>
<dbReference type="Pfam" id="PF00533">
    <property type="entry name" value="BRCT"/>
    <property type="match status" value="1"/>
</dbReference>
<evidence type="ECO:0000256" key="2">
    <source>
        <dbReference type="ARBA" id="ARBA00022737"/>
    </source>
</evidence>
<sequence>MAPIKLHRVISFSSEDPNQPTENLIKDGAYRKWRCKSGGEQKAWVELQLEKPTLISAIDIGNHGSAFIEILVGRSGCPDEEYKTLLNSATFMTPQECRNETNLQRVRIFKYQDLNKATLTEKWDRVRVVCTQPFNKHLQYGISFITVHAPEEESSSKVQNPKSIDFGMFKLKEELTDDPIKQGSLFSRFKSSQSPMNSSPSTQPGAIRAASQSLASVALAQSEKEAMSILKQSPKKDGRPDIKLTDKLKALQHQSPTASKTLSTSAEIQALPSRKLVESDRIRSSVPSTPPPTKPPKRKIDENKLKNSTPTHSRKEETAKRKEPPSSPSPGVEHLGKKQRITKPFNRLLDDVVVVLSGFQNPLRSQLRDKLQALGATYKPEWNASCTHLVCAFYNTPKFLEVKGKGKIVKKNWVEDCYAKRKRLPWRRYCLDKNDRGEESEDEISAGPEEQNAISPAPKRNNNVAASVSNTTSSNCTTPKTSKIKEDEDDYGGSTEVDEVDTDDEIDMMKKKILQEQNLSKDLRSSNIYNDSKFLLGKDLSEDVKEELTRYVTDLQGQVVPKRRSSIAYFVTDNPDDASIAKVLAKNKDIKIVKSDWIRECKKQHALVTLDPFLIALSK</sequence>
<dbReference type="PROSITE" id="PS50172">
    <property type="entry name" value="BRCT"/>
    <property type="match status" value="2"/>
</dbReference>